<dbReference type="NCBIfam" id="NF033154">
    <property type="entry name" value="endonuc_SmrA"/>
    <property type="match status" value="1"/>
</dbReference>
<evidence type="ECO:0000313" key="3">
    <source>
        <dbReference type="EMBL" id="ANF59647.1"/>
    </source>
</evidence>
<sequence length="183" mass="20836">MADVTPLVRRAAKADSRAARRSPSEAQLARRANAEASGQETNFLSDEFVELLPHDQPLAFRRDGIQSGLFDKLSHGRYAIEAQLHLQRRALEQCRRELFAFIRDAHSHQLRSLLIVHGRGREDASPANVLRSYVAKWLAQFDEVQAYCSAQARHGGLGACYVVLRKSERARQLNRERHQQRRG</sequence>
<keyword evidence="4" id="KW-1185">Reference proteome</keyword>
<evidence type="ECO:0000259" key="2">
    <source>
        <dbReference type="PROSITE" id="PS50828"/>
    </source>
</evidence>
<protein>
    <submittedName>
        <fullName evidence="3">DNA mismatch repair protein MutS</fullName>
    </submittedName>
</protein>
<dbReference type="PANTHER" id="PTHR35562">
    <property type="entry name" value="DNA ENDONUCLEASE SMRA-RELATED"/>
    <property type="match status" value="1"/>
</dbReference>
<name>A0A172YK99_9GAMM</name>
<organism evidence="3 4">
    <name type="scientific">Halotalea alkalilenta</name>
    <dbReference type="NCBI Taxonomy" id="376489"/>
    <lineage>
        <taxon>Bacteria</taxon>
        <taxon>Pseudomonadati</taxon>
        <taxon>Pseudomonadota</taxon>
        <taxon>Gammaproteobacteria</taxon>
        <taxon>Oceanospirillales</taxon>
        <taxon>Halomonadaceae</taxon>
        <taxon>Halotalea</taxon>
    </lineage>
</organism>
<reference evidence="3 4" key="1">
    <citation type="submission" date="2016-04" db="EMBL/GenBank/DDBJ databases">
        <title>Complete Genome Sequence of Halotalea alkalilenta IHB B 13600.</title>
        <authorList>
            <person name="Swarnkar M.K."/>
            <person name="Sharma A."/>
            <person name="Kaushal K."/>
            <person name="Soni R."/>
            <person name="Rana S."/>
            <person name="Singh A.K."/>
            <person name="Gulati A."/>
        </authorList>
    </citation>
    <scope>NUCLEOTIDE SEQUENCE [LARGE SCALE GENOMIC DNA]</scope>
    <source>
        <strain evidence="3 4">IHB B 13600</strain>
    </source>
</reference>
<evidence type="ECO:0000313" key="4">
    <source>
        <dbReference type="Proteomes" id="UP000077875"/>
    </source>
</evidence>
<dbReference type="InterPro" id="IPR036063">
    <property type="entry name" value="Smr_dom_sf"/>
</dbReference>
<dbReference type="Pfam" id="PF01713">
    <property type="entry name" value="Smr"/>
    <property type="match status" value="1"/>
</dbReference>
<dbReference type="Proteomes" id="UP000077875">
    <property type="component" value="Chromosome"/>
</dbReference>
<accession>A0A172YK99</accession>
<dbReference type="InterPro" id="IPR047688">
    <property type="entry name" value="Endonuc_SmrA"/>
</dbReference>
<dbReference type="KEGG" id="haa:A5892_12135"/>
<dbReference type="Gene3D" id="3.30.1370.110">
    <property type="match status" value="1"/>
</dbReference>
<feature type="domain" description="Smr" evidence="2">
    <location>
        <begin position="91"/>
        <end position="165"/>
    </location>
</feature>
<dbReference type="GO" id="GO:0004520">
    <property type="term" value="F:DNA endonuclease activity"/>
    <property type="evidence" value="ECO:0007669"/>
    <property type="project" value="TreeGrafter"/>
</dbReference>
<evidence type="ECO:0000256" key="1">
    <source>
        <dbReference type="SAM" id="MobiDB-lite"/>
    </source>
</evidence>
<dbReference type="STRING" id="376489.A5892_12135"/>
<dbReference type="PANTHER" id="PTHR35562:SF2">
    <property type="entry name" value="DNA ENDONUCLEASE SMRA-RELATED"/>
    <property type="match status" value="1"/>
</dbReference>
<dbReference type="SMART" id="SM00463">
    <property type="entry name" value="SMR"/>
    <property type="match status" value="1"/>
</dbReference>
<dbReference type="PROSITE" id="PS50828">
    <property type="entry name" value="SMR"/>
    <property type="match status" value="1"/>
</dbReference>
<dbReference type="SUPFAM" id="SSF160443">
    <property type="entry name" value="SMR domain-like"/>
    <property type="match status" value="1"/>
</dbReference>
<dbReference type="AlphaFoldDB" id="A0A172YK99"/>
<dbReference type="InterPro" id="IPR002625">
    <property type="entry name" value="Smr_dom"/>
</dbReference>
<dbReference type="EMBL" id="CP015243">
    <property type="protein sequence ID" value="ANF59647.1"/>
    <property type="molecule type" value="Genomic_DNA"/>
</dbReference>
<proteinExistence type="predicted"/>
<feature type="region of interest" description="Disordered" evidence="1">
    <location>
        <begin position="1"/>
        <end position="27"/>
    </location>
</feature>
<gene>
    <name evidence="3" type="ORF">A5892_12135</name>
</gene>